<name>A0ABR4H5N7_9EURO</name>
<keyword evidence="4 5" id="KW-0472">Membrane</keyword>
<reference evidence="6 7" key="1">
    <citation type="submission" date="2024-07" db="EMBL/GenBank/DDBJ databases">
        <title>Section-level genome sequencing and comparative genomics of Aspergillus sections Usti and Cavernicolus.</title>
        <authorList>
            <consortium name="Lawrence Berkeley National Laboratory"/>
            <person name="Nybo J.L."/>
            <person name="Vesth T.C."/>
            <person name="Theobald S."/>
            <person name="Frisvad J.C."/>
            <person name="Larsen T.O."/>
            <person name="Kjaerboelling I."/>
            <person name="Rothschild-Mancinelli K."/>
            <person name="Lyhne E.K."/>
            <person name="Kogle M.E."/>
            <person name="Barry K."/>
            <person name="Clum A."/>
            <person name="Na H."/>
            <person name="Ledsgaard L."/>
            <person name="Lin J."/>
            <person name="Lipzen A."/>
            <person name="Kuo A."/>
            <person name="Riley R."/>
            <person name="Mondo S."/>
            <person name="Labutti K."/>
            <person name="Haridas S."/>
            <person name="Pangalinan J."/>
            <person name="Salamov A.A."/>
            <person name="Simmons B.A."/>
            <person name="Magnuson J.K."/>
            <person name="Chen J."/>
            <person name="Drula E."/>
            <person name="Henrissat B."/>
            <person name="Wiebenga A."/>
            <person name="Lubbers R.J."/>
            <person name="Gomes A.C."/>
            <person name="Makela M.R."/>
            <person name="Stajich J."/>
            <person name="Grigoriev I.V."/>
            <person name="Mortensen U.H."/>
            <person name="De Vries R.P."/>
            <person name="Baker S.E."/>
            <person name="Andersen M.R."/>
        </authorList>
    </citation>
    <scope>NUCLEOTIDE SEQUENCE [LARGE SCALE GENOMIC DNA]</scope>
    <source>
        <strain evidence="6 7">CBS 588.65</strain>
    </source>
</reference>
<dbReference type="EMBL" id="JBFXLT010000067">
    <property type="protein sequence ID" value="KAL2810756.1"/>
    <property type="molecule type" value="Genomic_DNA"/>
</dbReference>
<comment type="subcellular location">
    <subcellularLocation>
        <location evidence="1">Membrane</location>
        <topology evidence="1">Multi-pass membrane protein</topology>
    </subcellularLocation>
</comment>
<dbReference type="Proteomes" id="UP001610334">
    <property type="component" value="Unassembled WGS sequence"/>
</dbReference>
<organism evidence="6 7">
    <name type="scientific">Aspergillus granulosus</name>
    <dbReference type="NCBI Taxonomy" id="176169"/>
    <lineage>
        <taxon>Eukaryota</taxon>
        <taxon>Fungi</taxon>
        <taxon>Dikarya</taxon>
        <taxon>Ascomycota</taxon>
        <taxon>Pezizomycotina</taxon>
        <taxon>Eurotiomycetes</taxon>
        <taxon>Eurotiomycetidae</taxon>
        <taxon>Eurotiales</taxon>
        <taxon>Aspergillaceae</taxon>
        <taxon>Aspergillus</taxon>
        <taxon>Aspergillus subgen. Nidulantes</taxon>
    </lineage>
</organism>
<feature type="transmembrane region" description="Helical" evidence="5">
    <location>
        <begin position="45"/>
        <end position="64"/>
    </location>
</feature>
<gene>
    <name evidence="6" type="ORF">BJX63DRAFT_401172</name>
</gene>
<evidence type="ECO:0000256" key="1">
    <source>
        <dbReference type="ARBA" id="ARBA00004141"/>
    </source>
</evidence>
<feature type="transmembrane region" description="Helical" evidence="5">
    <location>
        <begin position="6"/>
        <end position="25"/>
    </location>
</feature>
<comment type="caution">
    <text evidence="6">The sequence shown here is derived from an EMBL/GenBank/DDBJ whole genome shotgun (WGS) entry which is preliminary data.</text>
</comment>
<proteinExistence type="predicted"/>
<evidence type="ECO:0000256" key="5">
    <source>
        <dbReference type="SAM" id="Phobius"/>
    </source>
</evidence>
<protein>
    <submittedName>
        <fullName evidence="6">Uncharacterized protein</fullName>
    </submittedName>
</protein>
<evidence type="ECO:0000313" key="7">
    <source>
        <dbReference type="Proteomes" id="UP001610334"/>
    </source>
</evidence>
<keyword evidence="7" id="KW-1185">Reference proteome</keyword>
<keyword evidence="3 5" id="KW-1133">Transmembrane helix</keyword>
<accession>A0ABR4H5N7</accession>
<keyword evidence="2 5" id="KW-0812">Transmembrane</keyword>
<evidence type="ECO:0000313" key="6">
    <source>
        <dbReference type="EMBL" id="KAL2810756.1"/>
    </source>
</evidence>
<evidence type="ECO:0000256" key="3">
    <source>
        <dbReference type="ARBA" id="ARBA00022989"/>
    </source>
</evidence>
<evidence type="ECO:0000256" key="2">
    <source>
        <dbReference type="ARBA" id="ARBA00022692"/>
    </source>
</evidence>
<evidence type="ECO:0000256" key="4">
    <source>
        <dbReference type="ARBA" id="ARBA00023136"/>
    </source>
</evidence>
<dbReference type="PANTHER" id="PTHR23507:SF1">
    <property type="entry name" value="FI18259P1-RELATED"/>
    <property type="match status" value="1"/>
</dbReference>
<dbReference type="PANTHER" id="PTHR23507">
    <property type="entry name" value="ZGC:174356"/>
    <property type="match status" value="1"/>
</dbReference>
<sequence>MDIPRASFLVTLKGIINLVTLLLILPQLYKCLGKYTRISPVLKDLYVVQGSAWLLTIGTILMSIAAEAPIFILDLSFLASGWGFYSALRSLATALVLPSQVGVLNSGISLAQSVGSLMAGPMLAVAFRHDLQMDGLGMGLPYMTTGDLFSPASALTRLIRVPAAGSEQ</sequence>